<evidence type="ECO:0000256" key="1">
    <source>
        <dbReference type="SAM" id="MobiDB-lite"/>
    </source>
</evidence>
<feature type="domain" description="DUF4097" evidence="3">
    <location>
        <begin position="85"/>
        <end position="270"/>
    </location>
</feature>
<feature type="chain" id="PRO_5037136999" evidence="2">
    <location>
        <begin position="27"/>
        <end position="308"/>
    </location>
</feature>
<dbReference type="Proteomes" id="UP000748308">
    <property type="component" value="Unassembled WGS sequence"/>
</dbReference>
<dbReference type="Pfam" id="PF13349">
    <property type="entry name" value="DUF4097"/>
    <property type="match status" value="1"/>
</dbReference>
<accession>A0A938BLB7</accession>
<evidence type="ECO:0000313" key="4">
    <source>
        <dbReference type="EMBL" id="MBM3316874.1"/>
    </source>
</evidence>
<gene>
    <name evidence="4" type="ORF">FJY75_03380</name>
</gene>
<evidence type="ECO:0000313" key="5">
    <source>
        <dbReference type="Proteomes" id="UP000748308"/>
    </source>
</evidence>
<comment type="caution">
    <text evidence="4">The sequence shown here is derived from an EMBL/GenBank/DDBJ whole genome shotgun (WGS) entry which is preliminary data.</text>
</comment>
<feature type="region of interest" description="Disordered" evidence="1">
    <location>
        <begin position="265"/>
        <end position="286"/>
    </location>
</feature>
<protein>
    <submittedName>
        <fullName evidence="4">DUF4097 family beta strand repeat protein</fullName>
    </submittedName>
</protein>
<proteinExistence type="predicted"/>
<organism evidence="4 5">
    <name type="scientific">Eiseniibacteriota bacterium</name>
    <dbReference type="NCBI Taxonomy" id="2212470"/>
    <lineage>
        <taxon>Bacteria</taxon>
        <taxon>Candidatus Eiseniibacteriota</taxon>
    </lineage>
</organism>
<dbReference type="InterPro" id="IPR025164">
    <property type="entry name" value="Toastrack_DUF4097"/>
</dbReference>
<reference evidence="4" key="1">
    <citation type="submission" date="2019-03" db="EMBL/GenBank/DDBJ databases">
        <title>Lake Tanganyika Metagenome-Assembled Genomes (MAGs).</title>
        <authorList>
            <person name="Tran P."/>
        </authorList>
    </citation>
    <scope>NUCLEOTIDE SEQUENCE</scope>
    <source>
        <strain evidence="4">M_DeepCast_400m_m2_100</strain>
    </source>
</reference>
<dbReference type="AlphaFoldDB" id="A0A938BLB7"/>
<evidence type="ECO:0000259" key="3">
    <source>
        <dbReference type="Pfam" id="PF13349"/>
    </source>
</evidence>
<feature type="signal peptide" evidence="2">
    <location>
        <begin position="1"/>
        <end position="26"/>
    </location>
</feature>
<evidence type="ECO:0000256" key="2">
    <source>
        <dbReference type="SAM" id="SignalP"/>
    </source>
</evidence>
<name>A0A938BLB7_UNCEI</name>
<keyword evidence="2" id="KW-0732">Signal</keyword>
<sequence>MARRSGLETALAALLALSLAAAGAAAQQEIDRTFPLAPDGRFVLRGLLAGSVTVTGWDRPEVHVTGLLERMIEDVVIDAQPERVEIELEYRRGKSGHRDEDTRLEIRLPRAARVSIATVSARIGASGVDGDVNLSTISGGIDLSGRPKSLVLESVSGSIDFEGEAQGIEIQTVSGDIELRAAAPALQLQTVSGDMEIRGGPLPRVRCQSVSGDIDFGAPFAPSGNYEFTSHSGDVLLVVTEGTDAAFDLSTFSGDIDAGAFAKAGEGARKTRRGRPGMGRENRFTLGGGSAEVSATTFSGDLILERGD</sequence>
<dbReference type="EMBL" id="VGIY01000051">
    <property type="protein sequence ID" value="MBM3316874.1"/>
    <property type="molecule type" value="Genomic_DNA"/>
</dbReference>